<evidence type="ECO:0000313" key="3">
    <source>
        <dbReference type="Proteomes" id="UP000764110"/>
    </source>
</evidence>
<accession>A0A9P8M615</accession>
<name>A0A9P8M615_9HYPO</name>
<dbReference type="EMBL" id="JACEFI010000015">
    <property type="protein sequence ID" value="KAH0594735.1"/>
    <property type="molecule type" value="Genomic_DNA"/>
</dbReference>
<evidence type="ECO:0000313" key="2">
    <source>
        <dbReference type="EMBL" id="KAH0594735.1"/>
    </source>
</evidence>
<dbReference type="Proteomes" id="UP000764110">
    <property type="component" value="Unassembled WGS sequence"/>
</dbReference>
<organism evidence="2 3">
    <name type="scientific">Metarhizium humberi</name>
    <dbReference type="NCBI Taxonomy" id="2596975"/>
    <lineage>
        <taxon>Eukaryota</taxon>
        <taxon>Fungi</taxon>
        <taxon>Dikarya</taxon>
        <taxon>Ascomycota</taxon>
        <taxon>Pezizomycotina</taxon>
        <taxon>Sordariomycetes</taxon>
        <taxon>Hypocreomycetidae</taxon>
        <taxon>Hypocreales</taxon>
        <taxon>Clavicipitaceae</taxon>
        <taxon>Metarhizium</taxon>
    </lineage>
</organism>
<proteinExistence type="predicted"/>
<keyword evidence="3" id="KW-1185">Reference proteome</keyword>
<dbReference type="AlphaFoldDB" id="A0A9P8M615"/>
<feature type="region of interest" description="Disordered" evidence="1">
    <location>
        <begin position="108"/>
        <end position="128"/>
    </location>
</feature>
<evidence type="ECO:0000256" key="1">
    <source>
        <dbReference type="SAM" id="MobiDB-lite"/>
    </source>
</evidence>
<protein>
    <submittedName>
        <fullName evidence="2">Uncharacterized protein</fullName>
    </submittedName>
</protein>
<reference evidence="2 3" key="1">
    <citation type="submission" date="2020-07" db="EMBL/GenBank/DDBJ databases">
        <title>Metarhizium humberi genome.</title>
        <authorList>
            <person name="Lysoe E."/>
        </authorList>
    </citation>
    <scope>NUCLEOTIDE SEQUENCE [LARGE SCALE GENOMIC DNA]</scope>
    <source>
        <strain evidence="2 3">ESALQ1638</strain>
    </source>
</reference>
<gene>
    <name evidence="2" type="ORF">MHUMG1_07569</name>
</gene>
<comment type="caution">
    <text evidence="2">The sequence shown here is derived from an EMBL/GenBank/DDBJ whole genome shotgun (WGS) entry which is preliminary data.</text>
</comment>
<sequence length="207" mass="23036">MSVLRCSYDQAHGVECTKRCLMQRLLEHLDRKLKENKEKRNLDCSRFIPCECSARRVNDSTLPGHGRLEVGFVTLTFQQTTTKHYNGSAQKLFTSSEAVQRIIEHVQDARDAESGPPATSPAPADAPQDAWVASSFGRVQAGKAEWRAADKKSRTAALHLHALYSQALLRIFTPLSERCKTSLHQDVDVIPQATSTCTHMESSSNVN</sequence>